<sequence>MARAGSVTVGGWFNNLRSRDTESCVGSRVSHLGPGHGARTGTGRPRPPHLVHVTDPLPLPLMSTVLSWVLTPMRGKLQAPIRYATPPFFLRGKMDTTAPQGGTVSMSGSYLLKPHFVPTSRLVAGPRESASVACHG</sequence>
<comment type="caution">
    <text evidence="2">The sequence shown here is derived from an EMBL/GenBank/DDBJ whole genome shotgun (WGS) entry which is preliminary data.</text>
</comment>
<protein>
    <submittedName>
        <fullName evidence="2">Jg19499 protein</fullName>
    </submittedName>
</protein>
<proteinExistence type="predicted"/>
<evidence type="ECO:0000313" key="2">
    <source>
        <dbReference type="EMBL" id="CAH2235522.1"/>
    </source>
</evidence>
<evidence type="ECO:0000256" key="1">
    <source>
        <dbReference type="SAM" id="MobiDB-lite"/>
    </source>
</evidence>
<feature type="region of interest" description="Disordered" evidence="1">
    <location>
        <begin position="25"/>
        <end position="49"/>
    </location>
</feature>
<keyword evidence="3" id="KW-1185">Reference proteome</keyword>
<reference evidence="2" key="1">
    <citation type="submission" date="2022-03" db="EMBL/GenBank/DDBJ databases">
        <authorList>
            <person name="Lindestad O."/>
        </authorList>
    </citation>
    <scope>NUCLEOTIDE SEQUENCE</scope>
</reference>
<accession>A0A8S4RIL0</accession>
<dbReference type="EMBL" id="CAKXAJ010025132">
    <property type="protein sequence ID" value="CAH2235522.1"/>
    <property type="molecule type" value="Genomic_DNA"/>
</dbReference>
<organism evidence="2 3">
    <name type="scientific">Pararge aegeria aegeria</name>
    <dbReference type="NCBI Taxonomy" id="348720"/>
    <lineage>
        <taxon>Eukaryota</taxon>
        <taxon>Metazoa</taxon>
        <taxon>Ecdysozoa</taxon>
        <taxon>Arthropoda</taxon>
        <taxon>Hexapoda</taxon>
        <taxon>Insecta</taxon>
        <taxon>Pterygota</taxon>
        <taxon>Neoptera</taxon>
        <taxon>Endopterygota</taxon>
        <taxon>Lepidoptera</taxon>
        <taxon>Glossata</taxon>
        <taxon>Ditrysia</taxon>
        <taxon>Papilionoidea</taxon>
        <taxon>Nymphalidae</taxon>
        <taxon>Satyrinae</taxon>
        <taxon>Satyrini</taxon>
        <taxon>Parargina</taxon>
        <taxon>Pararge</taxon>
    </lineage>
</organism>
<dbReference type="Proteomes" id="UP000838756">
    <property type="component" value="Unassembled WGS sequence"/>
</dbReference>
<name>A0A8S4RIL0_9NEOP</name>
<dbReference type="AlphaFoldDB" id="A0A8S4RIL0"/>
<gene>
    <name evidence="2" type="primary">jg19499</name>
    <name evidence="2" type="ORF">PAEG_LOCUS13164</name>
</gene>
<evidence type="ECO:0000313" key="3">
    <source>
        <dbReference type="Proteomes" id="UP000838756"/>
    </source>
</evidence>